<accession>A0A2T7NFW5</accession>
<evidence type="ECO:0000313" key="2">
    <source>
        <dbReference type="EMBL" id="PVD20046.1"/>
    </source>
</evidence>
<evidence type="ECO:0000313" key="3">
    <source>
        <dbReference type="Proteomes" id="UP000245119"/>
    </source>
</evidence>
<dbReference type="AlphaFoldDB" id="A0A2T7NFW5"/>
<proteinExistence type="predicted"/>
<feature type="compositionally biased region" description="Polar residues" evidence="1">
    <location>
        <begin position="265"/>
        <end position="283"/>
    </location>
</feature>
<feature type="region of interest" description="Disordered" evidence="1">
    <location>
        <begin position="104"/>
        <end position="357"/>
    </location>
</feature>
<feature type="compositionally biased region" description="Acidic residues" evidence="1">
    <location>
        <begin position="215"/>
        <end position="226"/>
    </location>
</feature>
<keyword evidence="3" id="KW-1185">Reference proteome</keyword>
<feature type="compositionally biased region" description="Basic and acidic residues" evidence="1">
    <location>
        <begin position="473"/>
        <end position="482"/>
    </location>
</feature>
<gene>
    <name evidence="2" type="ORF">C0Q70_20540</name>
</gene>
<feature type="compositionally biased region" description="Basic residues" evidence="1">
    <location>
        <begin position="189"/>
        <end position="204"/>
    </location>
</feature>
<reference evidence="2 3" key="1">
    <citation type="submission" date="2018-04" db="EMBL/GenBank/DDBJ databases">
        <title>The genome of golden apple snail Pomacea canaliculata provides insight into stress tolerance and invasive adaptation.</title>
        <authorList>
            <person name="Liu C."/>
            <person name="Liu B."/>
            <person name="Ren Y."/>
            <person name="Zhang Y."/>
            <person name="Wang H."/>
            <person name="Li S."/>
            <person name="Jiang F."/>
            <person name="Yin L."/>
            <person name="Zhang G."/>
            <person name="Qian W."/>
            <person name="Fan W."/>
        </authorList>
    </citation>
    <scope>NUCLEOTIDE SEQUENCE [LARGE SCALE GENOMIC DNA]</scope>
    <source>
        <strain evidence="2">SZHN2017</strain>
        <tissue evidence="2">Muscle</tissue>
    </source>
</reference>
<feature type="region of interest" description="Disordered" evidence="1">
    <location>
        <begin position="470"/>
        <end position="603"/>
    </location>
</feature>
<comment type="caution">
    <text evidence="2">The sequence shown here is derived from an EMBL/GenBank/DDBJ whole genome shotgun (WGS) entry which is preliminary data.</text>
</comment>
<feature type="region of interest" description="Disordered" evidence="1">
    <location>
        <begin position="387"/>
        <end position="423"/>
    </location>
</feature>
<feature type="compositionally biased region" description="Basic and acidic residues" evidence="1">
    <location>
        <begin position="113"/>
        <end position="145"/>
    </location>
</feature>
<dbReference type="OrthoDB" id="6141536at2759"/>
<protein>
    <submittedName>
        <fullName evidence="2">Uncharacterized protein</fullName>
    </submittedName>
</protein>
<dbReference type="Proteomes" id="UP000245119">
    <property type="component" value="Linkage Group LG13"/>
</dbReference>
<feature type="compositionally biased region" description="Basic and acidic residues" evidence="1">
    <location>
        <begin position="205"/>
        <end position="214"/>
    </location>
</feature>
<sequence length="668" mass="73573">MALIPGSYARAAGLQSEINKVTVTRVAGSEVQFQRTIDTYQKDLRYNVNQIQREQRQLRRSMRRYHHKLRQGRKDRKQRQLQLQAQQQRSRRLAEEGRLLLPQILTLDDDDGNADKGTVHDKGSEETQQEEQPHSNHTSTDHPDSNDSADALTESVSQSQADRDGFGEKGFNNGSKPILTRNKANAYFRSHKGLKKERSAKRKKTSDNEERTEGNDDGDDKDENGEDSVLPSIAEEEEQNGRNTPGDEVGLSASFRACEILMEPSSISNPTGLESIGSSTRPNTDTKLRSADNHVILPSLDTKNIQRKSSFASAGNNDSSSTSDTAEHKSHLTQDTSVSPAMAVSRSPGKPTRRTGVSYGDLIKLQHTHSSSTKKLFSLVDRLASKHGIVDPPTTDSSSRRKRYSSMDPRSNAKIKQRGQEQAQSLMSDGMVKQAAILYFIKYGYSQRDEEEPVERAESSALVTERGSLALDENPRSPEENLKTWSVDGGGRKVGQKREASSALVSKTESHNVATSGDINSLLSSSGTNSEHVQNSRGRQSMSMLALSQHVTAIKSRSVDRHNLESPPLSRRISARSKSTTSAVGRGGTGHDPGPLYDSLGEPALQKLSPLPATLGRSRRDSIRSLLHERLQEVGASSSGVAWQSAFGRLKMVHTLVDLSPYFVRDSP</sequence>
<name>A0A2T7NFW5_POMCA</name>
<evidence type="ECO:0000256" key="1">
    <source>
        <dbReference type="SAM" id="MobiDB-lite"/>
    </source>
</evidence>
<feature type="compositionally biased region" description="Polar residues" evidence="1">
    <location>
        <begin position="503"/>
        <end position="543"/>
    </location>
</feature>
<feature type="compositionally biased region" description="Polar residues" evidence="1">
    <location>
        <begin position="301"/>
        <end position="324"/>
    </location>
</feature>
<dbReference type="EMBL" id="PZQS01000013">
    <property type="protein sequence ID" value="PVD20046.1"/>
    <property type="molecule type" value="Genomic_DNA"/>
</dbReference>
<organism evidence="2 3">
    <name type="scientific">Pomacea canaliculata</name>
    <name type="common">Golden apple snail</name>
    <dbReference type="NCBI Taxonomy" id="400727"/>
    <lineage>
        <taxon>Eukaryota</taxon>
        <taxon>Metazoa</taxon>
        <taxon>Spiralia</taxon>
        <taxon>Lophotrochozoa</taxon>
        <taxon>Mollusca</taxon>
        <taxon>Gastropoda</taxon>
        <taxon>Caenogastropoda</taxon>
        <taxon>Architaenioglossa</taxon>
        <taxon>Ampullarioidea</taxon>
        <taxon>Ampullariidae</taxon>
        <taxon>Pomacea</taxon>
    </lineage>
</organism>